<comment type="caution">
    <text evidence="11">The sequence shown here is derived from an EMBL/GenBank/DDBJ whole genome shotgun (WGS) entry which is preliminary data.</text>
</comment>
<comment type="subcellular location">
    <subcellularLocation>
        <location evidence="3 9">Cytoplasm</location>
    </subcellularLocation>
    <subcellularLocation>
        <location evidence="2">Nucleus</location>
    </subcellularLocation>
</comment>
<keyword evidence="5 9" id="KW-0963">Cytoplasm</keyword>
<evidence type="ECO:0000256" key="5">
    <source>
        <dbReference type="ARBA" id="ARBA00022490"/>
    </source>
</evidence>
<dbReference type="GO" id="GO:0007052">
    <property type="term" value="P:mitotic spindle organization"/>
    <property type="evidence" value="ECO:0007669"/>
    <property type="project" value="TreeGrafter"/>
</dbReference>
<keyword evidence="7 9" id="KW-0413">Isomerase</keyword>
<evidence type="ECO:0000256" key="7">
    <source>
        <dbReference type="ARBA" id="ARBA00023235"/>
    </source>
</evidence>
<dbReference type="InterPro" id="IPR037218">
    <property type="entry name" value="PTPA_sf"/>
</dbReference>
<reference evidence="11" key="1">
    <citation type="submission" date="2021-03" db="EMBL/GenBank/DDBJ databases">
        <authorList>
            <person name="Palmer J.M."/>
        </authorList>
    </citation>
    <scope>NUCLEOTIDE SEQUENCE</scope>
    <source>
        <strain evidence="11">ARV_011</strain>
    </source>
</reference>
<keyword evidence="12" id="KW-1185">Reference proteome</keyword>
<dbReference type="Gene3D" id="1.20.120.1150">
    <property type="match status" value="1"/>
</dbReference>
<keyword evidence="6 9" id="KW-0697">Rotamase</keyword>
<accession>A0A9P7V5D2</accession>
<evidence type="ECO:0000256" key="4">
    <source>
        <dbReference type="ARBA" id="ARBA00011019"/>
    </source>
</evidence>
<evidence type="ECO:0000256" key="1">
    <source>
        <dbReference type="ARBA" id="ARBA00000971"/>
    </source>
</evidence>
<dbReference type="PIRSF" id="PIRSF016325">
    <property type="entry name" value="Phstyr_phstse_ac"/>
    <property type="match status" value="1"/>
</dbReference>
<organism evidence="11 12">
    <name type="scientific">Scheffersomyces spartinae</name>
    <dbReference type="NCBI Taxonomy" id="45513"/>
    <lineage>
        <taxon>Eukaryota</taxon>
        <taxon>Fungi</taxon>
        <taxon>Dikarya</taxon>
        <taxon>Ascomycota</taxon>
        <taxon>Saccharomycotina</taxon>
        <taxon>Pichiomycetes</taxon>
        <taxon>Debaryomycetaceae</taxon>
        <taxon>Scheffersomyces</taxon>
    </lineage>
</organism>
<dbReference type="PANTHER" id="PTHR10012:SF3">
    <property type="entry name" value="SERINE_THREONINE-PROTEIN PHOSPHATASE 2A ACTIVATOR 1"/>
    <property type="match status" value="1"/>
</dbReference>
<evidence type="ECO:0000313" key="12">
    <source>
        <dbReference type="Proteomes" id="UP000790833"/>
    </source>
</evidence>
<dbReference type="GO" id="GO:0008160">
    <property type="term" value="F:protein tyrosine phosphatase activator activity"/>
    <property type="evidence" value="ECO:0007669"/>
    <property type="project" value="TreeGrafter"/>
</dbReference>
<protein>
    <recommendedName>
        <fullName evidence="9">Serine/threonine-protein phosphatase 2A activator</fullName>
        <ecNumber evidence="9">5.2.1.8</ecNumber>
    </recommendedName>
    <alternativeName>
        <fullName evidence="9">Phosphotyrosyl phosphatase activator</fullName>
    </alternativeName>
</protein>
<dbReference type="InterPro" id="IPR043170">
    <property type="entry name" value="PTPA_C_lid"/>
</dbReference>
<dbReference type="GO" id="GO:0003755">
    <property type="term" value="F:peptidyl-prolyl cis-trans isomerase activity"/>
    <property type="evidence" value="ECO:0007669"/>
    <property type="project" value="UniProtKB-KW"/>
</dbReference>
<dbReference type="GO" id="GO:0005737">
    <property type="term" value="C:cytoplasm"/>
    <property type="evidence" value="ECO:0007669"/>
    <property type="project" value="UniProtKB-SubCell"/>
</dbReference>
<evidence type="ECO:0000256" key="9">
    <source>
        <dbReference type="RuleBase" id="RU361210"/>
    </source>
</evidence>
<dbReference type="RefSeq" id="XP_043047225.1">
    <property type="nucleotide sequence ID" value="XM_043193689.1"/>
</dbReference>
<dbReference type="OrthoDB" id="16120at2759"/>
<evidence type="ECO:0000313" key="11">
    <source>
        <dbReference type="EMBL" id="KAG7191673.1"/>
    </source>
</evidence>
<dbReference type="EC" id="5.2.1.8" evidence="9"/>
<proteinExistence type="inferred from homology"/>
<name>A0A9P7V5D2_9ASCO</name>
<evidence type="ECO:0000256" key="6">
    <source>
        <dbReference type="ARBA" id="ARBA00023110"/>
    </source>
</evidence>
<evidence type="ECO:0000256" key="8">
    <source>
        <dbReference type="ARBA" id="ARBA00023242"/>
    </source>
</evidence>
<comment type="function">
    <text evidence="9">PPIases accelerate the folding of proteins. It catalyzes the cis-trans isomerization of proline imidic peptide bonds in oligopeptides.</text>
</comment>
<dbReference type="SUPFAM" id="SSF140984">
    <property type="entry name" value="PTPA-like"/>
    <property type="match status" value="1"/>
</dbReference>
<dbReference type="Pfam" id="PF03095">
    <property type="entry name" value="PTPA"/>
    <property type="match status" value="1"/>
</dbReference>
<dbReference type="GO" id="GO:0005634">
    <property type="term" value="C:nucleus"/>
    <property type="evidence" value="ECO:0007669"/>
    <property type="project" value="UniProtKB-SubCell"/>
</dbReference>
<dbReference type="Proteomes" id="UP000790833">
    <property type="component" value="Unassembled WGS sequence"/>
</dbReference>
<dbReference type="InterPro" id="IPR004327">
    <property type="entry name" value="Phstyr_phstse_ac"/>
</dbReference>
<feature type="region of interest" description="Disordered" evidence="10">
    <location>
        <begin position="349"/>
        <end position="374"/>
    </location>
</feature>
<comment type="similarity">
    <text evidence="4 9">Belongs to the PTPA-type PPIase family.</text>
</comment>
<evidence type="ECO:0000256" key="10">
    <source>
        <dbReference type="SAM" id="MobiDB-lite"/>
    </source>
</evidence>
<dbReference type="EMBL" id="JAHMUF010000025">
    <property type="protein sequence ID" value="KAG7191673.1"/>
    <property type="molecule type" value="Genomic_DNA"/>
</dbReference>
<dbReference type="PANTHER" id="PTHR10012">
    <property type="entry name" value="SERINE/THREONINE-PROTEIN PHOSPHATASE 2A REGULATORY SUBUNIT B"/>
    <property type="match status" value="1"/>
</dbReference>
<comment type="catalytic activity">
    <reaction evidence="1 9">
        <text>[protein]-peptidylproline (omega=180) = [protein]-peptidylproline (omega=0)</text>
        <dbReference type="Rhea" id="RHEA:16237"/>
        <dbReference type="Rhea" id="RHEA-COMP:10747"/>
        <dbReference type="Rhea" id="RHEA-COMP:10748"/>
        <dbReference type="ChEBI" id="CHEBI:83833"/>
        <dbReference type="ChEBI" id="CHEBI:83834"/>
        <dbReference type="EC" id="5.2.1.8"/>
    </reaction>
</comment>
<sequence>MIPVKKIFDGQDLGSFRKSVAYQKLHQAIDTLLTKVEGKSVPYRGLDLSIVTRSKKVQGQSQAQRGRANGTDNDLKEEGFGFEPDLYTVSTNQTFHLVVTVLNRYNQYIDETPPIEGPRRFGNLACKEWHLKIGKDMYFRDNESIISSSNNVDEMIYYLNNSFGSSIRLDFGTGHELSFLAFMGPLMDQLDGEELLYIFGKYYDVARKLIVEYNLEPAGSHGVWGLDDHFHLIYIIGAAQFQKTSDSLSVVPLVQNVLTAQVIHTYKLTNLYVNGIAFVFKIKLGPFKEHSPILYDIHTSVYQWSKVLKGLLKMYEVEVFNKFPVVQHFWFGQIYSWVNFDTLQPLPVNEPTEDKQVQTDDGGGRLPQIRNNGSGVYTTKSNISMTAAPWAMGGGGVHGTRLPEEFGRKK</sequence>
<gene>
    <name evidence="11" type="primary">RRD1</name>
    <name evidence="11" type="ORF">KQ657_002944</name>
</gene>
<dbReference type="GO" id="GO:0000159">
    <property type="term" value="C:protein phosphatase type 2A complex"/>
    <property type="evidence" value="ECO:0007669"/>
    <property type="project" value="TreeGrafter"/>
</dbReference>
<keyword evidence="8" id="KW-0539">Nucleus</keyword>
<dbReference type="AlphaFoldDB" id="A0A9P7V5D2"/>
<evidence type="ECO:0000256" key="2">
    <source>
        <dbReference type="ARBA" id="ARBA00004123"/>
    </source>
</evidence>
<dbReference type="GeneID" id="66116318"/>
<evidence type="ECO:0000256" key="3">
    <source>
        <dbReference type="ARBA" id="ARBA00004496"/>
    </source>
</evidence>